<keyword evidence="1" id="KW-0732">Signal</keyword>
<dbReference type="Proteomes" id="UP000559987">
    <property type="component" value="Unassembled WGS sequence"/>
</dbReference>
<feature type="signal peptide" evidence="1">
    <location>
        <begin position="1"/>
        <end position="23"/>
    </location>
</feature>
<dbReference type="PIRSF" id="PIRSF016481">
    <property type="entry name" value="Pilus_assembly_PilP"/>
    <property type="match status" value="1"/>
</dbReference>
<evidence type="ECO:0000313" key="3">
    <source>
        <dbReference type="Proteomes" id="UP000559987"/>
    </source>
</evidence>
<dbReference type="RefSeq" id="WP_246341112.1">
    <property type="nucleotide sequence ID" value="NZ_JACHXZ010000001.1"/>
</dbReference>
<evidence type="ECO:0000256" key="1">
    <source>
        <dbReference type="SAM" id="SignalP"/>
    </source>
</evidence>
<evidence type="ECO:0000313" key="2">
    <source>
        <dbReference type="EMBL" id="MBB3167225.1"/>
    </source>
</evidence>
<keyword evidence="3" id="KW-1185">Reference proteome</keyword>
<comment type="caution">
    <text evidence="2">The sequence shown here is derived from an EMBL/GenBank/DDBJ whole genome shotgun (WGS) entry which is preliminary data.</text>
</comment>
<feature type="chain" id="PRO_5032285870" evidence="1">
    <location>
        <begin position="24"/>
        <end position="177"/>
    </location>
</feature>
<dbReference type="EMBL" id="JACHXZ010000001">
    <property type="protein sequence ID" value="MBB3167225.1"/>
    <property type="molecule type" value="Genomic_DNA"/>
</dbReference>
<organism evidence="2 3">
    <name type="scientific">Simiduia aestuariiviva</name>
    <dbReference type="NCBI Taxonomy" id="1510459"/>
    <lineage>
        <taxon>Bacteria</taxon>
        <taxon>Pseudomonadati</taxon>
        <taxon>Pseudomonadota</taxon>
        <taxon>Gammaproteobacteria</taxon>
        <taxon>Cellvibrionales</taxon>
        <taxon>Cellvibrionaceae</taxon>
        <taxon>Simiduia</taxon>
    </lineage>
</organism>
<dbReference type="PROSITE" id="PS51257">
    <property type="entry name" value="PROKAR_LIPOPROTEIN"/>
    <property type="match status" value="1"/>
</dbReference>
<name>A0A839UPB0_9GAMM</name>
<dbReference type="InterPro" id="IPR007446">
    <property type="entry name" value="PilP"/>
</dbReference>
<dbReference type="Gene3D" id="2.30.30.830">
    <property type="match status" value="1"/>
</dbReference>
<dbReference type="AlphaFoldDB" id="A0A839UPB0"/>
<proteinExistence type="predicted"/>
<dbReference type="Pfam" id="PF04351">
    <property type="entry name" value="PilP"/>
    <property type="match status" value="1"/>
</dbReference>
<reference evidence="2 3" key="1">
    <citation type="submission" date="2020-08" db="EMBL/GenBank/DDBJ databases">
        <title>Genomic Encyclopedia of Type Strains, Phase III (KMG-III): the genomes of soil and plant-associated and newly described type strains.</title>
        <authorList>
            <person name="Whitman W."/>
        </authorList>
    </citation>
    <scope>NUCLEOTIDE SEQUENCE [LARGE SCALE GENOMIC DNA]</scope>
    <source>
        <strain evidence="2 3">CECT 8571</strain>
    </source>
</reference>
<protein>
    <submittedName>
        <fullName evidence="2">Type IV pilus assembly protein PilP</fullName>
    </submittedName>
</protein>
<sequence length="177" mass="19807">MKFLAKIFIVINMAALISGCSFQGDDADLRAYVTEVKARQAGPIEPVPAFRPYEAFNYGAMLLRSPFDRPVVELQQLLRSSGKKIQPDLNREREHLENYSVSALAMVGTIKKDGVLWGLIADDQGGVHRVKEGNFLGRNHGQVIVVNQAQVEFIEIVSDGLNGWVERPRSLRIEDKE</sequence>
<gene>
    <name evidence="2" type="ORF">FHS30_000401</name>
</gene>
<accession>A0A839UPB0</accession>